<evidence type="ECO:0000313" key="1">
    <source>
        <dbReference type="EMBL" id="NIH93372.1"/>
    </source>
</evidence>
<comment type="caution">
    <text evidence="1">The sequence shown here is derived from an EMBL/GenBank/DDBJ whole genome shotgun (WGS) entry which is preliminary data.</text>
</comment>
<proteinExistence type="predicted"/>
<dbReference type="EMBL" id="JAANOW010000001">
    <property type="protein sequence ID" value="NIH93372.1"/>
    <property type="molecule type" value="Genomic_DNA"/>
</dbReference>
<keyword evidence="2" id="KW-1185">Reference proteome</keyword>
<protein>
    <submittedName>
        <fullName evidence="1">Uncharacterized protein</fullName>
    </submittedName>
</protein>
<dbReference type="AlphaFoldDB" id="A0A7X5R4U4"/>
<sequence>MPVVTRWLLRVPDLDEIRSGTVYLTVPLVDDMVQIGLGGQYRTGIIEVCKSRAALTVIRTDGAPLQAQIVRDGARITVLREPVPQLQLTRGGPAVWLVPGGVPVGRVADLEQLVRTVATFGVAKQRRGERGAPTSAAV</sequence>
<dbReference type="RefSeq" id="WP_167155084.1">
    <property type="nucleotide sequence ID" value="NZ_JAANOW010000001.1"/>
</dbReference>
<reference evidence="1 2" key="1">
    <citation type="submission" date="2020-03" db="EMBL/GenBank/DDBJ databases">
        <title>Sequencing the genomes of 1000 actinobacteria strains.</title>
        <authorList>
            <person name="Klenk H.-P."/>
        </authorList>
    </citation>
    <scope>NUCLEOTIDE SEQUENCE [LARGE SCALE GENOMIC DNA]</scope>
    <source>
        <strain evidence="1 2">DSM 44556</strain>
    </source>
</reference>
<organism evidence="1 2">
    <name type="scientific">Mycolicibacterium fluoranthenivorans</name>
    <dbReference type="NCBI Taxonomy" id="258505"/>
    <lineage>
        <taxon>Bacteria</taxon>
        <taxon>Bacillati</taxon>
        <taxon>Actinomycetota</taxon>
        <taxon>Actinomycetes</taxon>
        <taxon>Mycobacteriales</taxon>
        <taxon>Mycobacteriaceae</taxon>
        <taxon>Mycolicibacterium</taxon>
    </lineage>
</organism>
<evidence type="ECO:0000313" key="2">
    <source>
        <dbReference type="Proteomes" id="UP000547444"/>
    </source>
</evidence>
<dbReference type="Proteomes" id="UP000547444">
    <property type="component" value="Unassembled WGS sequence"/>
</dbReference>
<accession>A0A7X5R4U4</accession>
<gene>
    <name evidence="1" type="ORF">FHU31_000328</name>
</gene>
<name>A0A7X5R4U4_9MYCO</name>